<keyword evidence="7" id="KW-0131">Cell cycle</keyword>
<feature type="compositionally biased region" description="Polar residues" evidence="8">
    <location>
        <begin position="99"/>
        <end position="122"/>
    </location>
</feature>
<accession>A0A9P4QTS3</accession>
<evidence type="ECO:0000256" key="8">
    <source>
        <dbReference type="SAM" id="MobiDB-lite"/>
    </source>
</evidence>
<evidence type="ECO:0000313" key="10">
    <source>
        <dbReference type="Proteomes" id="UP000799444"/>
    </source>
</evidence>
<feature type="compositionally biased region" description="Polar residues" evidence="8">
    <location>
        <begin position="135"/>
        <end position="153"/>
    </location>
</feature>
<comment type="subcellular location">
    <subcellularLocation>
        <location evidence="1">Nucleus</location>
    </subcellularLocation>
</comment>
<dbReference type="InterPro" id="IPR019440">
    <property type="entry name" value="MAU2"/>
</dbReference>
<feature type="compositionally biased region" description="Polar residues" evidence="8">
    <location>
        <begin position="160"/>
        <end position="203"/>
    </location>
</feature>
<comment type="similarity">
    <text evidence="2">Belongs to the SCC4/mau-2 family.</text>
</comment>
<keyword evidence="4" id="KW-0498">Mitosis</keyword>
<dbReference type="GO" id="GO:0051301">
    <property type="term" value="P:cell division"/>
    <property type="evidence" value="ECO:0007669"/>
    <property type="project" value="UniProtKB-KW"/>
</dbReference>
<evidence type="ECO:0000256" key="7">
    <source>
        <dbReference type="ARBA" id="ARBA00023306"/>
    </source>
</evidence>
<reference evidence="9" key="1">
    <citation type="journal article" date="2020" name="Stud. Mycol.">
        <title>101 Dothideomycetes genomes: a test case for predicting lifestyles and emergence of pathogens.</title>
        <authorList>
            <person name="Haridas S."/>
            <person name="Albert R."/>
            <person name="Binder M."/>
            <person name="Bloem J."/>
            <person name="Labutti K."/>
            <person name="Salamov A."/>
            <person name="Andreopoulos B."/>
            <person name="Baker S."/>
            <person name="Barry K."/>
            <person name="Bills G."/>
            <person name="Bluhm B."/>
            <person name="Cannon C."/>
            <person name="Castanera R."/>
            <person name="Culley D."/>
            <person name="Daum C."/>
            <person name="Ezra D."/>
            <person name="Gonzalez J."/>
            <person name="Henrissat B."/>
            <person name="Kuo A."/>
            <person name="Liang C."/>
            <person name="Lipzen A."/>
            <person name="Lutzoni F."/>
            <person name="Magnuson J."/>
            <person name="Mondo S."/>
            <person name="Nolan M."/>
            <person name="Ohm R."/>
            <person name="Pangilinan J."/>
            <person name="Park H.-J."/>
            <person name="Ramirez L."/>
            <person name="Alfaro M."/>
            <person name="Sun H."/>
            <person name="Tritt A."/>
            <person name="Yoshinaga Y."/>
            <person name="Zwiers L.-H."/>
            <person name="Turgeon B."/>
            <person name="Goodwin S."/>
            <person name="Spatafora J."/>
            <person name="Crous P."/>
            <person name="Grigoriev I."/>
        </authorList>
    </citation>
    <scope>NUCLEOTIDE SEQUENCE</scope>
    <source>
        <strain evidence="9">CBS 125425</strain>
    </source>
</reference>
<keyword evidence="3" id="KW-0132">Cell division</keyword>
<proteinExistence type="inferred from homology"/>
<evidence type="ECO:0000256" key="4">
    <source>
        <dbReference type="ARBA" id="ARBA00022776"/>
    </source>
</evidence>
<dbReference type="GO" id="GO:0007059">
    <property type="term" value="P:chromosome segregation"/>
    <property type="evidence" value="ECO:0007669"/>
    <property type="project" value="UniProtKB-KW"/>
</dbReference>
<evidence type="ECO:0000256" key="3">
    <source>
        <dbReference type="ARBA" id="ARBA00022618"/>
    </source>
</evidence>
<evidence type="ECO:0000256" key="6">
    <source>
        <dbReference type="ARBA" id="ARBA00023242"/>
    </source>
</evidence>
<keyword evidence="10" id="KW-1185">Reference proteome</keyword>
<organism evidence="9 10">
    <name type="scientific">Polyplosphaeria fusca</name>
    <dbReference type="NCBI Taxonomy" id="682080"/>
    <lineage>
        <taxon>Eukaryota</taxon>
        <taxon>Fungi</taxon>
        <taxon>Dikarya</taxon>
        <taxon>Ascomycota</taxon>
        <taxon>Pezizomycotina</taxon>
        <taxon>Dothideomycetes</taxon>
        <taxon>Pleosporomycetidae</taxon>
        <taxon>Pleosporales</taxon>
        <taxon>Tetraplosphaeriaceae</taxon>
        <taxon>Polyplosphaeria</taxon>
    </lineage>
</organism>
<gene>
    <name evidence="9" type="ORF">EJ04DRAFT_498769</name>
</gene>
<feature type="region of interest" description="Disordered" evidence="8">
    <location>
        <begin position="1"/>
        <end position="232"/>
    </location>
</feature>
<keyword evidence="6" id="KW-0539">Nucleus</keyword>
<sequence length="870" mass="96060">MDPRYGWPPQGYPNGQYVPPPQPNGYQPNGYPVQYPQQQPPPMMQGYPASQPAQNQPRVAIPPRSSQPYPAAQNGNHGPPRAGQPQVVIPARHPGFAPQLNNSKIRQVQVQVPAQKSGQRPSSLGGAAERDSKPVQRQAQAPQRSHSLQQQQGAHPAQHRTASVSHAQRSPLQPQLSHNRVQKTHVSSKQDQSSSPYAVSQHRSNPKVVIKQSSPQSTQKQPGAQHASPTKTLPTDLTVLLLSAADEYISAARNMAPTAAASLKATELAQYYQLMATGLSCMETVLKRFNQNPRDEARLTLRYASLLVEETENTAEIDAVLAKGIALCERSRLQDLKYSMQHLQARYQFKSSHRAALKSLDKVIQDAETFQHITWVYAFRFLKVSLALQATGRPETASILQQLHAIAAHAERKGDHAIFVAAQSVESMVHVRSSAPDHIEQAQRAIAAARSHQLQLTAKELGPIVALIDCVDIACSMKQGKFDEDKMKALQKKADNEPGSENGVFSVLIERSLGGHLMANTGTIFQKAPDGRDRLTLAWLPKTDLRMLAYYLSGILSSHRERGLRYLEEGLKLTEDSLQRHPSYGMSMPAAVVQKDWLMILDWQIKFALGMIACHHEDHSSAQKYLRAVQDQVGRGPLTKDFQGRLATYLSSVLEQVKGDFDGALATYASSVFALPAPGSGANEFNTDLAILANMNRLLIVRDPSHPEHFLAQILYSQLEPLCNSHPNQFIAVAFKIIRAVTPSNEPINRQKTLVQGALQATQKLGNSQFITMCLNYMTSRFFRDLISEQAVKGAKASRQVSRQNRSVLWRAVAYGLCIQTFQRNGFAEEATASRDAFEELKDSLPAPLRGGYVEGDEDAEGELDVDMMG</sequence>
<dbReference type="Proteomes" id="UP000799444">
    <property type="component" value="Unassembled WGS sequence"/>
</dbReference>
<name>A0A9P4QTS3_9PLEO</name>
<evidence type="ECO:0000256" key="1">
    <source>
        <dbReference type="ARBA" id="ARBA00004123"/>
    </source>
</evidence>
<dbReference type="EMBL" id="ML996196">
    <property type="protein sequence ID" value="KAF2731440.1"/>
    <property type="molecule type" value="Genomic_DNA"/>
</dbReference>
<evidence type="ECO:0000313" key="9">
    <source>
        <dbReference type="EMBL" id="KAF2731440.1"/>
    </source>
</evidence>
<dbReference type="Pfam" id="PF10345">
    <property type="entry name" value="Cohesin_load"/>
    <property type="match status" value="1"/>
</dbReference>
<dbReference type="GO" id="GO:0005634">
    <property type="term" value="C:nucleus"/>
    <property type="evidence" value="ECO:0007669"/>
    <property type="project" value="UniProtKB-SubCell"/>
</dbReference>
<feature type="compositionally biased region" description="Low complexity" evidence="8">
    <location>
        <begin position="211"/>
        <end position="222"/>
    </location>
</feature>
<comment type="caution">
    <text evidence="9">The sequence shown here is derived from an EMBL/GenBank/DDBJ whole genome shotgun (WGS) entry which is preliminary data.</text>
</comment>
<dbReference type="GO" id="GO:0007064">
    <property type="term" value="P:mitotic sister chromatid cohesion"/>
    <property type="evidence" value="ECO:0007669"/>
    <property type="project" value="InterPro"/>
</dbReference>
<keyword evidence="5" id="KW-0159">Chromosome partition</keyword>
<feature type="compositionally biased region" description="Polar residues" evidence="8">
    <location>
        <begin position="64"/>
        <end position="76"/>
    </location>
</feature>
<evidence type="ECO:0000256" key="5">
    <source>
        <dbReference type="ARBA" id="ARBA00022829"/>
    </source>
</evidence>
<dbReference type="OrthoDB" id="5565328at2759"/>
<protein>
    <recommendedName>
        <fullName evidence="11">Cohesin loading factor</fullName>
    </recommendedName>
</protein>
<evidence type="ECO:0000256" key="2">
    <source>
        <dbReference type="ARBA" id="ARBA00008585"/>
    </source>
</evidence>
<dbReference type="PANTHER" id="PTHR21394">
    <property type="entry name" value="MAU2 CHROMATID COHESION FACTOR HOMOLOG"/>
    <property type="match status" value="1"/>
</dbReference>
<dbReference type="AlphaFoldDB" id="A0A9P4QTS3"/>
<feature type="compositionally biased region" description="Low complexity" evidence="8">
    <location>
        <begin position="8"/>
        <end position="17"/>
    </location>
</feature>
<evidence type="ECO:0008006" key="11">
    <source>
        <dbReference type="Google" id="ProtNLM"/>
    </source>
</evidence>
<feature type="compositionally biased region" description="Low complexity" evidence="8">
    <location>
        <begin position="24"/>
        <end position="37"/>
    </location>
</feature>